<protein>
    <submittedName>
        <fullName evidence="6">LysR family transcriptional regulator</fullName>
    </submittedName>
</protein>
<dbReference type="InterPro" id="IPR036390">
    <property type="entry name" value="WH_DNA-bd_sf"/>
</dbReference>
<dbReference type="Gene3D" id="1.10.10.10">
    <property type="entry name" value="Winged helix-like DNA-binding domain superfamily/Winged helix DNA-binding domain"/>
    <property type="match status" value="1"/>
</dbReference>
<gene>
    <name evidence="6" type="ORF">ACFFGV_08575</name>
</gene>
<dbReference type="RefSeq" id="WP_377346705.1">
    <property type="nucleotide sequence ID" value="NZ_JBHLTP010000005.1"/>
</dbReference>
<dbReference type="PRINTS" id="PR00039">
    <property type="entry name" value="HTHLYSR"/>
</dbReference>
<dbReference type="InterPro" id="IPR005119">
    <property type="entry name" value="LysR_subst-bd"/>
</dbReference>
<dbReference type="InterPro" id="IPR036388">
    <property type="entry name" value="WH-like_DNA-bd_sf"/>
</dbReference>
<comment type="similarity">
    <text evidence="1">Belongs to the LysR transcriptional regulatory family.</text>
</comment>
<accession>A0ABV6LMU1</accession>
<name>A0ABV6LMU1_9BACI</name>
<keyword evidence="7" id="KW-1185">Reference proteome</keyword>
<evidence type="ECO:0000259" key="5">
    <source>
        <dbReference type="PROSITE" id="PS50931"/>
    </source>
</evidence>
<dbReference type="SUPFAM" id="SSF46785">
    <property type="entry name" value="Winged helix' DNA-binding domain"/>
    <property type="match status" value="1"/>
</dbReference>
<dbReference type="Proteomes" id="UP001589836">
    <property type="component" value="Unassembled WGS sequence"/>
</dbReference>
<dbReference type="InterPro" id="IPR050950">
    <property type="entry name" value="HTH-type_LysR_regulators"/>
</dbReference>
<dbReference type="InterPro" id="IPR000847">
    <property type="entry name" value="LysR_HTH_N"/>
</dbReference>
<comment type="caution">
    <text evidence="6">The sequence shown here is derived from an EMBL/GenBank/DDBJ whole genome shotgun (WGS) entry which is preliminary data.</text>
</comment>
<organism evidence="6 7">
    <name type="scientific">Pontibacillus salicampi</name>
    <dbReference type="NCBI Taxonomy" id="1449801"/>
    <lineage>
        <taxon>Bacteria</taxon>
        <taxon>Bacillati</taxon>
        <taxon>Bacillota</taxon>
        <taxon>Bacilli</taxon>
        <taxon>Bacillales</taxon>
        <taxon>Bacillaceae</taxon>
        <taxon>Pontibacillus</taxon>
    </lineage>
</organism>
<dbReference type="Pfam" id="PF03466">
    <property type="entry name" value="LysR_substrate"/>
    <property type="match status" value="1"/>
</dbReference>
<dbReference type="EMBL" id="JBHLTP010000005">
    <property type="protein sequence ID" value="MFC0523639.1"/>
    <property type="molecule type" value="Genomic_DNA"/>
</dbReference>
<keyword evidence="3" id="KW-0238">DNA-binding</keyword>
<evidence type="ECO:0000256" key="2">
    <source>
        <dbReference type="ARBA" id="ARBA00023015"/>
    </source>
</evidence>
<evidence type="ECO:0000256" key="3">
    <source>
        <dbReference type="ARBA" id="ARBA00023125"/>
    </source>
</evidence>
<feature type="domain" description="HTH lysR-type" evidence="5">
    <location>
        <begin position="1"/>
        <end position="57"/>
    </location>
</feature>
<evidence type="ECO:0000256" key="1">
    <source>
        <dbReference type="ARBA" id="ARBA00009437"/>
    </source>
</evidence>
<dbReference type="SUPFAM" id="SSF53850">
    <property type="entry name" value="Periplasmic binding protein-like II"/>
    <property type="match status" value="1"/>
</dbReference>
<dbReference type="Gene3D" id="3.40.190.290">
    <property type="match status" value="1"/>
</dbReference>
<evidence type="ECO:0000313" key="6">
    <source>
        <dbReference type="EMBL" id="MFC0523639.1"/>
    </source>
</evidence>
<keyword evidence="2" id="KW-0805">Transcription regulation</keyword>
<evidence type="ECO:0000256" key="4">
    <source>
        <dbReference type="ARBA" id="ARBA00023163"/>
    </source>
</evidence>
<dbReference type="PROSITE" id="PS50931">
    <property type="entry name" value="HTH_LYSR"/>
    <property type="match status" value="1"/>
</dbReference>
<reference evidence="6 7" key="1">
    <citation type="submission" date="2024-09" db="EMBL/GenBank/DDBJ databases">
        <authorList>
            <person name="Sun Q."/>
            <person name="Mori K."/>
        </authorList>
    </citation>
    <scope>NUCLEOTIDE SEQUENCE [LARGE SCALE GENOMIC DNA]</scope>
    <source>
        <strain evidence="6 7">NCAIM B.02529</strain>
    </source>
</reference>
<sequence length="302" mass="33892">MDLRHLEYFAEVAKHLSFTKASVALHVSQPSLSKAIKHLEEELDVPLFYRSKTLELTDAGKAVLSNAKEVLTSFHNLNSELEEVIGLKKGDIRIGIPPIIGASFFSELISQYIEQFPLVNLKLSEVGSKMIKQGVEDGSLDIGLVCNIPKKSKFETIEIISDPLKLVVNKQNPLAQAECVELTDLKEEPFILYGQDFTLHDRIIEECTNHGFYPNVVCHSSQRDFMIEMVEAKLGIALLPSKVADEITKETIQSVPLVHTSASLDLGMIWKKGRYIPYSVREFITMAEQHLLLSEEAEVLNE</sequence>
<dbReference type="Pfam" id="PF00126">
    <property type="entry name" value="HTH_1"/>
    <property type="match status" value="1"/>
</dbReference>
<proteinExistence type="inferred from homology"/>
<keyword evidence="4" id="KW-0804">Transcription</keyword>
<dbReference type="PANTHER" id="PTHR30419:SF8">
    <property type="entry name" value="NITROGEN ASSIMILATION TRANSCRIPTIONAL ACTIVATOR-RELATED"/>
    <property type="match status" value="1"/>
</dbReference>
<evidence type="ECO:0000313" key="7">
    <source>
        <dbReference type="Proteomes" id="UP001589836"/>
    </source>
</evidence>
<dbReference type="PANTHER" id="PTHR30419">
    <property type="entry name" value="HTH-TYPE TRANSCRIPTIONAL REGULATOR YBHD"/>
    <property type="match status" value="1"/>
</dbReference>